<proteinExistence type="predicted"/>
<reference evidence="1 2" key="1">
    <citation type="submission" date="2020-11" db="EMBL/GenBank/DDBJ databases">
        <title>Complete and Circularized Genome Assembly of a human isolate of Vibrio navarrensis biotype pommerensis with MiSeq and MinION Sequence Data.</title>
        <authorList>
            <person name="Schwartz K."/>
            <person name="Borowiak M."/>
            <person name="Deneke C."/>
            <person name="Balau V."/>
            <person name="Metelmann C."/>
            <person name="Strauch E."/>
        </authorList>
    </citation>
    <scope>NUCLEOTIDE SEQUENCE [LARGE SCALE GENOMIC DNA]</scope>
    <source>
        <strain evidence="1 2">20-VB00237</strain>
        <plasmid evidence="1 2">pVN20-VB00237</plasmid>
    </source>
</reference>
<keyword evidence="1" id="KW-0614">Plasmid</keyword>
<dbReference type="AlphaFoldDB" id="A0AAJ4LWV1"/>
<accession>A0AAJ4LWV1</accession>
<organism evidence="1 2">
    <name type="scientific">Vibrio navarrensis</name>
    <dbReference type="NCBI Taxonomy" id="29495"/>
    <lineage>
        <taxon>Bacteria</taxon>
        <taxon>Pseudomonadati</taxon>
        <taxon>Pseudomonadota</taxon>
        <taxon>Gammaproteobacteria</taxon>
        <taxon>Vibrionales</taxon>
        <taxon>Vibrionaceae</taxon>
        <taxon>Vibrio</taxon>
    </lineage>
</organism>
<dbReference type="Proteomes" id="UP000594435">
    <property type="component" value="Plasmid pVN20-VB00237"/>
</dbReference>
<dbReference type="RefSeq" id="WP_193167684.1">
    <property type="nucleotide sequence ID" value="NZ_CP065219.1"/>
</dbReference>
<name>A0AAJ4LWV1_9VIBR</name>
<sequence>MDASECDLSALKIEAAKMQGHEALVNCLRDLQLSYESSLQQAILFTATNNGTVEVLESGVTRLTLSDFQVDCFRPYSDIDRFYFEY</sequence>
<gene>
    <name evidence="1" type="ORF">I3X05_23905</name>
</gene>
<protein>
    <submittedName>
        <fullName evidence="1">Uncharacterized protein</fullName>
    </submittedName>
</protein>
<evidence type="ECO:0000313" key="1">
    <source>
        <dbReference type="EMBL" id="QPL56542.1"/>
    </source>
</evidence>
<dbReference type="EMBL" id="CP065219">
    <property type="protein sequence ID" value="QPL56542.1"/>
    <property type="molecule type" value="Genomic_DNA"/>
</dbReference>
<geneLocation type="plasmid" evidence="1 2">
    <name>pVN20-VB00237</name>
</geneLocation>
<evidence type="ECO:0000313" key="2">
    <source>
        <dbReference type="Proteomes" id="UP000594435"/>
    </source>
</evidence>